<evidence type="ECO:0000313" key="2">
    <source>
        <dbReference type="Proteomes" id="UP000807306"/>
    </source>
</evidence>
<accession>A0A9P6EFW5</accession>
<dbReference type="AlphaFoldDB" id="A0A9P6EFW5"/>
<evidence type="ECO:0000313" key="1">
    <source>
        <dbReference type="EMBL" id="KAF9528803.1"/>
    </source>
</evidence>
<name>A0A9P6EFW5_9AGAR</name>
<dbReference type="Proteomes" id="UP000807306">
    <property type="component" value="Unassembled WGS sequence"/>
</dbReference>
<keyword evidence="2" id="KW-1185">Reference proteome</keyword>
<protein>
    <submittedName>
        <fullName evidence="1">Uncharacterized protein</fullName>
    </submittedName>
</protein>
<sequence length="82" mass="8736">MDAFTTISAILSISGGASQESACVTPIEQAATEVPEMVDFEKNGTCTRIPLVLSTVLSFNHLTSITPTPWTDLKAIPHDTDT</sequence>
<comment type="caution">
    <text evidence="1">The sequence shown here is derived from an EMBL/GenBank/DDBJ whole genome shotgun (WGS) entry which is preliminary data.</text>
</comment>
<reference evidence="1" key="1">
    <citation type="submission" date="2020-11" db="EMBL/GenBank/DDBJ databases">
        <authorList>
            <consortium name="DOE Joint Genome Institute"/>
            <person name="Ahrendt S."/>
            <person name="Riley R."/>
            <person name="Andreopoulos W."/>
            <person name="Labutti K."/>
            <person name="Pangilinan J."/>
            <person name="Ruiz-Duenas F.J."/>
            <person name="Barrasa J.M."/>
            <person name="Sanchez-Garcia M."/>
            <person name="Camarero S."/>
            <person name="Miyauchi S."/>
            <person name="Serrano A."/>
            <person name="Linde D."/>
            <person name="Babiker R."/>
            <person name="Drula E."/>
            <person name="Ayuso-Fernandez I."/>
            <person name="Pacheco R."/>
            <person name="Padilla G."/>
            <person name="Ferreira P."/>
            <person name="Barriuso J."/>
            <person name="Kellner H."/>
            <person name="Castanera R."/>
            <person name="Alfaro M."/>
            <person name="Ramirez L."/>
            <person name="Pisabarro A.G."/>
            <person name="Kuo A."/>
            <person name="Tritt A."/>
            <person name="Lipzen A."/>
            <person name="He G."/>
            <person name="Yan M."/>
            <person name="Ng V."/>
            <person name="Cullen D."/>
            <person name="Martin F."/>
            <person name="Rosso M.-N."/>
            <person name="Henrissat B."/>
            <person name="Hibbett D."/>
            <person name="Martinez A.T."/>
            <person name="Grigoriev I.V."/>
        </authorList>
    </citation>
    <scope>NUCLEOTIDE SEQUENCE</scope>
    <source>
        <strain evidence="1">CBS 506.95</strain>
    </source>
</reference>
<dbReference type="EMBL" id="MU157850">
    <property type="protein sequence ID" value="KAF9528803.1"/>
    <property type="molecule type" value="Genomic_DNA"/>
</dbReference>
<gene>
    <name evidence="1" type="ORF">CPB83DRAFT_894043</name>
</gene>
<organism evidence="1 2">
    <name type="scientific">Crepidotus variabilis</name>
    <dbReference type="NCBI Taxonomy" id="179855"/>
    <lineage>
        <taxon>Eukaryota</taxon>
        <taxon>Fungi</taxon>
        <taxon>Dikarya</taxon>
        <taxon>Basidiomycota</taxon>
        <taxon>Agaricomycotina</taxon>
        <taxon>Agaricomycetes</taxon>
        <taxon>Agaricomycetidae</taxon>
        <taxon>Agaricales</taxon>
        <taxon>Agaricineae</taxon>
        <taxon>Crepidotaceae</taxon>
        <taxon>Crepidotus</taxon>
    </lineage>
</organism>
<proteinExistence type="predicted"/>